<evidence type="ECO:0000256" key="6">
    <source>
        <dbReference type="ARBA" id="ARBA00022741"/>
    </source>
</evidence>
<keyword evidence="5" id="KW-0808">Transferase</keyword>
<comment type="subcellular location">
    <subcellularLocation>
        <location evidence="2">Cell membrane</location>
        <topology evidence="2">Multi-pass membrane protein</topology>
    </subcellularLocation>
</comment>
<dbReference type="EMBL" id="LPXN01000101">
    <property type="protein sequence ID" value="KZD09013.1"/>
    <property type="molecule type" value="Genomic_DNA"/>
</dbReference>
<keyword evidence="12" id="KW-1185">Reference proteome</keyword>
<accession>A0A154W6C3</accession>
<dbReference type="STRING" id="580166.AUP43_07885"/>
<dbReference type="GO" id="GO:0005524">
    <property type="term" value="F:ATP binding"/>
    <property type="evidence" value="ECO:0007669"/>
    <property type="project" value="UniProtKB-KW"/>
</dbReference>
<comment type="catalytic activity">
    <reaction evidence="1">
        <text>ATP + protein L-histidine = ADP + protein N-phospho-L-histidine.</text>
        <dbReference type="EC" id="2.7.13.3"/>
    </reaction>
</comment>
<reference evidence="11 12" key="1">
    <citation type="submission" date="2015-12" db="EMBL/GenBank/DDBJ databases">
        <title>Genome sequence of Oceanibaculum pacificum MCCC 1A02656.</title>
        <authorList>
            <person name="Lu L."/>
            <person name="Lai Q."/>
            <person name="Shao Z."/>
            <person name="Qian P."/>
        </authorList>
    </citation>
    <scope>NUCLEOTIDE SEQUENCE [LARGE SCALE GENOMIC DNA]</scope>
    <source>
        <strain evidence="11 12">MCCC 1A02656</strain>
    </source>
</reference>
<evidence type="ECO:0000259" key="10">
    <source>
        <dbReference type="PROSITE" id="PS50109"/>
    </source>
</evidence>
<dbReference type="InterPro" id="IPR003594">
    <property type="entry name" value="HATPase_dom"/>
</dbReference>
<feature type="transmembrane region" description="Helical" evidence="9">
    <location>
        <begin position="12"/>
        <end position="33"/>
    </location>
</feature>
<feature type="transmembrane region" description="Helical" evidence="9">
    <location>
        <begin position="160"/>
        <end position="181"/>
    </location>
</feature>
<dbReference type="PANTHER" id="PTHR44936">
    <property type="entry name" value="SENSOR PROTEIN CREC"/>
    <property type="match status" value="1"/>
</dbReference>
<dbReference type="SUPFAM" id="SSF47384">
    <property type="entry name" value="Homodimeric domain of signal transducing histidine kinase"/>
    <property type="match status" value="1"/>
</dbReference>
<keyword evidence="8" id="KW-0067">ATP-binding</keyword>
<keyword evidence="9" id="KW-0812">Transmembrane</keyword>
<gene>
    <name evidence="11" type="ORF">AUP43_07885</name>
</gene>
<dbReference type="SUPFAM" id="SSF55874">
    <property type="entry name" value="ATPase domain of HSP90 chaperone/DNA topoisomerase II/histidine kinase"/>
    <property type="match status" value="1"/>
</dbReference>
<dbReference type="PROSITE" id="PS50109">
    <property type="entry name" value="HIS_KIN"/>
    <property type="match status" value="1"/>
</dbReference>
<dbReference type="SMART" id="SM00388">
    <property type="entry name" value="HisKA"/>
    <property type="match status" value="1"/>
</dbReference>
<evidence type="ECO:0000313" key="12">
    <source>
        <dbReference type="Proteomes" id="UP000076400"/>
    </source>
</evidence>
<evidence type="ECO:0000313" key="11">
    <source>
        <dbReference type="EMBL" id="KZD09013.1"/>
    </source>
</evidence>
<evidence type="ECO:0000256" key="7">
    <source>
        <dbReference type="ARBA" id="ARBA00022777"/>
    </source>
</evidence>
<dbReference type="InterPro" id="IPR050980">
    <property type="entry name" value="2C_sensor_his_kinase"/>
</dbReference>
<dbReference type="EC" id="2.7.13.3" evidence="3"/>
<feature type="domain" description="Histidine kinase" evidence="10">
    <location>
        <begin position="256"/>
        <end position="457"/>
    </location>
</feature>
<organism evidence="11 12">
    <name type="scientific">Oceanibaculum pacificum</name>
    <dbReference type="NCBI Taxonomy" id="580166"/>
    <lineage>
        <taxon>Bacteria</taxon>
        <taxon>Pseudomonadati</taxon>
        <taxon>Pseudomonadota</taxon>
        <taxon>Alphaproteobacteria</taxon>
        <taxon>Rhodospirillales</taxon>
        <taxon>Oceanibaculaceae</taxon>
        <taxon>Oceanibaculum</taxon>
    </lineage>
</organism>
<dbReference type="Pfam" id="PF00512">
    <property type="entry name" value="HisKA"/>
    <property type="match status" value="1"/>
</dbReference>
<dbReference type="RefSeq" id="WP_067555188.1">
    <property type="nucleotide sequence ID" value="NZ_LPXN01000101.1"/>
</dbReference>
<dbReference type="InterPro" id="IPR003661">
    <property type="entry name" value="HisK_dim/P_dom"/>
</dbReference>
<keyword evidence="6" id="KW-0547">Nucleotide-binding</keyword>
<comment type="caution">
    <text evidence="11">The sequence shown here is derived from an EMBL/GenBank/DDBJ whole genome shotgun (WGS) entry which is preliminary data.</text>
</comment>
<evidence type="ECO:0000256" key="9">
    <source>
        <dbReference type="SAM" id="Phobius"/>
    </source>
</evidence>
<dbReference type="GO" id="GO:0005886">
    <property type="term" value="C:plasma membrane"/>
    <property type="evidence" value="ECO:0007669"/>
    <property type="project" value="UniProtKB-SubCell"/>
</dbReference>
<dbReference type="Pfam" id="PF02518">
    <property type="entry name" value="HATPase_c"/>
    <property type="match status" value="1"/>
</dbReference>
<sequence>MISWLAPEFRLPVIAGLIVFVAAVATTQIALWIGNRVGDRQMESVGQVYLDGLVANVGGLLTEGDLEEVERRFARAFVEQLGIREKVLLVLDDKGDILLRVGDLSYLSDMALAVPAGGTRVDEAAGIAWVARSASNVPGIRLVAALDVSQTLDARRRLRLGVVLIDLLIAALCGVAAYVALHRLARPINRLMLHLSSAEGQPETIPDAAIAQADPRSAALLVAYNRMAESVREREALAAQLAEREQAAALGRLTATIAHEVRNPLGGMATSVSTLKRFGEDATVRREAIGLLERGIETIDSIVTSTLNLFRPEEERRLSREDFEDLRHLVRPAAVKGGVTLDWRIDLPGEVSLGAVAVRQVLLNLLLNACAATPPNGTVTLEARIDGTSLICTVSDEGSGLEPDNSQHLSGLTSGPASKRLGLDVIVGLLGSLDGSASVKSDSETGTTIRVMIPLESAA</sequence>
<dbReference type="InterPro" id="IPR036097">
    <property type="entry name" value="HisK_dim/P_sf"/>
</dbReference>
<keyword evidence="4" id="KW-1003">Cell membrane</keyword>
<name>A0A154W6C3_9PROT</name>
<keyword evidence="7" id="KW-0418">Kinase</keyword>
<evidence type="ECO:0000256" key="5">
    <source>
        <dbReference type="ARBA" id="ARBA00022679"/>
    </source>
</evidence>
<evidence type="ECO:0000256" key="2">
    <source>
        <dbReference type="ARBA" id="ARBA00004651"/>
    </source>
</evidence>
<keyword evidence="9" id="KW-1133">Transmembrane helix</keyword>
<evidence type="ECO:0000256" key="4">
    <source>
        <dbReference type="ARBA" id="ARBA00022475"/>
    </source>
</evidence>
<proteinExistence type="predicted"/>
<dbReference type="GO" id="GO:0000155">
    <property type="term" value="F:phosphorelay sensor kinase activity"/>
    <property type="evidence" value="ECO:0007669"/>
    <property type="project" value="InterPro"/>
</dbReference>
<dbReference type="CDD" id="cd00082">
    <property type="entry name" value="HisKA"/>
    <property type="match status" value="1"/>
</dbReference>
<dbReference type="Gene3D" id="3.30.565.10">
    <property type="entry name" value="Histidine kinase-like ATPase, C-terminal domain"/>
    <property type="match status" value="1"/>
</dbReference>
<evidence type="ECO:0000256" key="1">
    <source>
        <dbReference type="ARBA" id="ARBA00000085"/>
    </source>
</evidence>
<dbReference type="InterPro" id="IPR036890">
    <property type="entry name" value="HATPase_C_sf"/>
</dbReference>
<dbReference type="PANTHER" id="PTHR44936:SF10">
    <property type="entry name" value="SENSOR PROTEIN RSTB"/>
    <property type="match status" value="1"/>
</dbReference>
<evidence type="ECO:0000256" key="8">
    <source>
        <dbReference type="ARBA" id="ARBA00022840"/>
    </source>
</evidence>
<dbReference type="Proteomes" id="UP000076400">
    <property type="component" value="Unassembled WGS sequence"/>
</dbReference>
<protein>
    <recommendedName>
        <fullName evidence="3">histidine kinase</fullName>
        <ecNumber evidence="3">2.7.13.3</ecNumber>
    </recommendedName>
</protein>
<keyword evidence="9" id="KW-0472">Membrane</keyword>
<evidence type="ECO:0000256" key="3">
    <source>
        <dbReference type="ARBA" id="ARBA00012438"/>
    </source>
</evidence>
<dbReference type="InterPro" id="IPR005467">
    <property type="entry name" value="His_kinase_dom"/>
</dbReference>
<dbReference type="Gene3D" id="1.10.287.130">
    <property type="match status" value="1"/>
</dbReference>
<dbReference type="SMART" id="SM00387">
    <property type="entry name" value="HATPase_c"/>
    <property type="match status" value="1"/>
</dbReference>
<dbReference type="AlphaFoldDB" id="A0A154W6C3"/>